<comment type="caution">
    <text evidence="2">The sequence shown here is derived from an EMBL/GenBank/DDBJ whole genome shotgun (WGS) entry which is preliminary data.</text>
</comment>
<gene>
    <name evidence="2" type="ORF">QNI22_03965</name>
</gene>
<sequence length="369" mass="41294">MKKWIVAACLTASVALAQGQTVLTTDSIEIAKPKLTFSAFADIYYLYDFNQPENHERPGFVYAHSRHNEFSLNNAVIGAAYTSDVVRGNIGLHTGTYVQRNYAAETINGSEVLKYIYQANVGVRLAKGLWLDAGILPSHIGYESALSIDNPTLTRSLMADNTPYYETGAKLTWDISDKLTISGLVLNGWQRIVETDQNKALGTQIQYKPTKGVLLNSSTFFGKEGTYRYYHNFYTVLDLIEKVTIIAAFDIGWQQQLDITGKKDGTKTWWNPNLMVRYKPTDKVAIGGRVEYYNDPNNIIIAPTSLNEETVVTGFKTFSPSLNLDYFPIENVALRIEGRLYSASNSVFVKDNQTKKTDGIVTTSMAFKF</sequence>
<dbReference type="SUPFAM" id="SSF56935">
    <property type="entry name" value="Porins"/>
    <property type="match status" value="1"/>
</dbReference>
<dbReference type="Pfam" id="PF07642">
    <property type="entry name" value="BBP2"/>
    <property type="match status" value="1"/>
</dbReference>
<feature type="chain" id="PRO_5041954314" evidence="1">
    <location>
        <begin position="18"/>
        <end position="369"/>
    </location>
</feature>
<feature type="signal peptide" evidence="1">
    <location>
        <begin position="1"/>
        <end position="17"/>
    </location>
</feature>
<evidence type="ECO:0000256" key="1">
    <source>
        <dbReference type="SAM" id="SignalP"/>
    </source>
</evidence>
<evidence type="ECO:0000313" key="3">
    <source>
        <dbReference type="Proteomes" id="UP001232063"/>
    </source>
</evidence>
<keyword evidence="3" id="KW-1185">Reference proteome</keyword>
<dbReference type="EMBL" id="JASJOU010000001">
    <property type="protein sequence ID" value="MDJ1499785.1"/>
    <property type="molecule type" value="Genomic_DNA"/>
</dbReference>
<keyword evidence="1" id="KW-0732">Signal</keyword>
<dbReference type="InterPro" id="IPR023614">
    <property type="entry name" value="Porin_dom_sf"/>
</dbReference>
<dbReference type="AlphaFoldDB" id="A0AAE3UC69"/>
<evidence type="ECO:0000313" key="2">
    <source>
        <dbReference type="EMBL" id="MDJ1499785.1"/>
    </source>
</evidence>
<dbReference type="RefSeq" id="WP_314509335.1">
    <property type="nucleotide sequence ID" value="NZ_JASJOU010000001.1"/>
</dbReference>
<dbReference type="Gene3D" id="2.40.160.10">
    <property type="entry name" value="Porin"/>
    <property type="match status" value="1"/>
</dbReference>
<reference evidence="2" key="1">
    <citation type="submission" date="2023-05" db="EMBL/GenBank/DDBJ databases">
        <authorList>
            <person name="Zhang X."/>
        </authorList>
    </citation>
    <scope>NUCLEOTIDE SEQUENCE</scope>
    <source>
        <strain evidence="2">BD1B2-1</strain>
    </source>
</reference>
<organism evidence="2 3">
    <name type="scientific">Xanthocytophaga agilis</name>
    <dbReference type="NCBI Taxonomy" id="3048010"/>
    <lineage>
        <taxon>Bacteria</taxon>
        <taxon>Pseudomonadati</taxon>
        <taxon>Bacteroidota</taxon>
        <taxon>Cytophagia</taxon>
        <taxon>Cytophagales</taxon>
        <taxon>Rhodocytophagaceae</taxon>
        <taxon>Xanthocytophaga</taxon>
    </lineage>
</organism>
<protein>
    <submittedName>
        <fullName evidence="2">Porin</fullName>
    </submittedName>
</protein>
<proteinExistence type="predicted"/>
<dbReference type="Proteomes" id="UP001232063">
    <property type="component" value="Unassembled WGS sequence"/>
</dbReference>
<dbReference type="InterPro" id="IPR011486">
    <property type="entry name" value="BBP2"/>
</dbReference>
<name>A0AAE3UC69_9BACT</name>
<accession>A0AAE3UC69</accession>